<organism evidence="1">
    <name type="scientific">Arundo donax</name>
    <name type="common">Giant reed</name>
    <name type="synonym">Donax arundinaceus</name>
    <dbReference type="NCBI Taxonomy" id="35708"/>
    <lineage>
        <taxon>Eukaryota</taxon>
        <taxon>Viridiplantae</taxon>
        <taxon>Streptophyta</taxon>
        <taxon>Embryophyta</taxon>
        <taxon>Tracheophyta</taxon>
        <taxon>Spermatophyta</taxon>
        <taxon>Magnoliopsida</taxon>
        <taxon>Liliopsida</taxon>
        <taxon>Poales</taxon>
        <taxon>Poaceae</taxon>
        <taxon>PACMAD clade</taxon>
        <taxon>Arundinoideae</taxon>
        <taxon>Arundineae</taxon>
        <taxon>Arundo</taxon>
    </lineage>
</organism>
<proteinExistence type="predicted"/>
<reference evidence="1" key="2">
    <citation type="journal article" date="2015" name="Data Brief">
        <title>Shoot transcriptome of the giant reed, Arundo donax.</title>
        <authorList>
            <person name="Barrero R.A."/>
            <person name="Guerrero F.D."/>
            <person name="Moolhuijzen P."/>
            <person name="Goolsby J.A."/>
            <person name="Tidwell J."/>
            <person name="Bellgard S.E."/>
            <person name="Bellgard M.I."/>
        </authorList>
    </citation>
    <scope>NUCLEOTIDE SEQUENCE</scope>
    <source>
        <tissue evidence="1">Shoot tissue taken approximately 20 cm above the soil surface</tissue>
    </source>
</reference>
<name>A0A0A9FG74_ARUDO</name>
<dbReference type="EMBL" id="GBRH01187667">
    <property type="protein sequence ID" value="JAE10229.1"/>
    <property type="molecule type" value="Transcribed_RNA"/>
</dbReference>
<dbReference type="AlphaFoldDB" id="A0A0A9FG74"/>
<evidence type="ECO:0000313" key="1">
    <source>
        <dbReference type="EMBL" id="JAE10229.1"/>
    </source>
</evidence>
<reference evidence="1" key="1">
    <citation type="submission" date="2014-09" db="EMBL/GenBank/DDBJ databases">
        <authorList>
            <person name="Magalhaes I.L.F."/>
            <person name="Oliveira U."/>
            <person name="Santos F.R."/>
            <person name="Vidigal T.H.D.A."/>
            <person name="Brescovit A.D."/>
            <person name="Santos A.J."/>
        </authorList>
    </citation>
    <scope>NUCLEOTIDE SEQUENCE</scope>
    <source>
        <tissue evidence="1">Shoot tissue taken approximately 20 cm above the soil surface</tissue>
    </source>
</reference>
<protein>
    <submittedName>
        <fullName evidence="1">Uncharacterized protein</fullName>
    </submittedName>
</protein>
<sequence length="23" mass="2657">MKMWCRVKGGYGDLQFEVHLAST</sequence>
<accession>A0A0A9FG74</accession>